<evidence type="ECO:0000313" key="3">
    <source>
        <dbReference type="EMBL" id="KAF6162872.1"/>
    </source>
</evidence>
<dbReference type="InterPro" id="IPR000999">
    <property type="entry name" value="RNase_III_dom"/>
</dbReference>
<name>A0A7J7N746_9MAGN</name>
<reference evidence="3 4" key="1">
    <citation type="journal article" date="2020" name="IScience">
        <title>Genome Sequencing of the Endangered Kingdonia uniflora (Circaeasteraceae, Ranunculales) Reveals Potential Mechanisms of Evolutionary Specialization.</title>
        <authorList>
            <person name="Sun Y."/>
            <person name="Deng T."/>
            <person name="Zhang A."/>
            <person name="Moore M.J."/>
            <person name="Landis J.B."/>
            <person name="Lin N."/>
            <person name="Zhang H."/>
            <person name="Zhang X."/>
            <person name="Huang J."/>
            <person name="Zhang X."/>
            <person name="Sun H."/>
            <person name="Wang H."/>
        </authorList>
    </citation>
    <scope>NUCLEOTIDE SEQUENCE [LARGE SCALE GENOMIC DNA]</scope>
    <source>
        <strain evidence="3">TB1705</strain>
        <tissue evidence="3">Leaf</tissue>
    </source>
</reference>
<dbReference type="GO" id="GO:0004525">
    <property type="term" value="F:ribonuclease III activity"/>
    <property type="evidence" value="ECO:0007669"/>
    <property type="project" value="InterPro"/>
</dbReference>
<dbReference type="GO" id="GO:0006396">
    <property type="term" value="P:RNA processing"/>
    <property type="evidence" value="ECO:0007669"/>
    <property type="project" value="InterPro"/>
</dbReference>
<dbReference type="Proteomes" id="UP000541444">
    <property type="component" value="Unassembled WGS sequence"/>
</dbReference>
<keyword evidence="1" id="KW-1133">Transmembrane helix</keyword>
<evidence type="ECO:0000256" key="1">
    <source>
        <dbReference type="SAM" id="Phobius"/>
    </source>
</evidence>
<accession>A0A7J7N746</accession>
<evidence type="ECO:0000313" key="4">
    <source>
        <dbReference type="Proteomes" id="UP000541444"/>
    </source>
</evidence>
<dbReference type="EMBL" id="JACGCM010001009">
    <property type="protein sequence ID" value="KAF6162872.1"/>
    <property type="molecule type" value="Genomic_DNA"/>
</dbReference>
<gene>
    <name evidence="3" type="ORF">GIB67_021021</name>
</gene>
<dbReference type="Gene3D" id="1.10.1520.10">
    <property type="entry name" value="Ribonuclease III domain"/>
    <property type="match status" value="1"/>
</dbReference>
<dbReference type="PROSITE" id="PS50142">
    <property type="entry name" value="RNASE_3_2"/>
    <property type="match status" value="1"/>
</dbReference>
<dbReference type="InterPro" id="IPR036389">
    <property type="entry name" value="RNase_III_sf"/>
</dbReference>
<feature type="domain" description="RNase III" evidence="2">
    <location>
        <begin position="1"/>
        <end position="98"/>
    </location>
</feature>
<organism evidence="3 4">
    <name type="scientific">Kingdonia uniflora</name>
    <dbReference type="NCBI Taxonomy" id="39325"/>
    <lineage>
        <taxon>Eukaryota</taxon>
        <taxon>Viridiplantae</taxon>
        <taxon>Streptophyta</taxon>
        <taxon>Embryophyta</taxon>
        <taxon>Tracheophyta</taxon>
        <taxon>Spermatophyta</taxon>
        <taxon>Magnoliopsida</taxon>
        <taxon>Ranunculales</taxon>
        <taxon>Circaeasteraceae</taxon>
        <taxon>Kingdonia</taxon>
    </lineage>
</organism>
<dbReference type="AlphaFoldDB" id="A0A7J7N746"/>
<keyword evidence="4" id="KW-1185">Reference proteome</keyword>
<sequence>MTHSSYSGENNRALSILGLNVIETSIALWSLVWDIDVSLKDLNRRIIELSEVNSCALDGVWLGLEKVVRMSSKMNSTAPAVVCGAFRAIFGDITTDSGKADDAWNAGRSFFKIFVD</sequence>
<comment type="caution">
    <text evidence="3">The sequence shown here is derived from an EMBL/GenBank/DDBJ whole genome shotgun (WGS) entry which is preliminary data.</text>
</comment>
<evidence type="ECO:0000259" key="2">
    <source>
        <dbReference type="PROSITE" id="PS50142"/>
    </source>
</evidence>
<keyword evidence="1" id="KW-0472">Membrane</keyword>
<dbReference type="OrthoDB" id="1925749at2759"/>
<dbReference type="SUPFAM" id="SSF69065">
    <property type="entry name" value="RNase III domain-like"/>
    <property type="match status" value="1"/>
</dbReference>
<feature type="transmembrane region" description="Helical" evidence="1">
    <location>
        <begin position="12"/>
        <end position="35"/>
    </location>
</feature>
<keyword evidence="1" id="KW-0812">Transmembrane</keyword>
<proteinExistence type="predicted"/>
<protein>
    <recommendedName>
        <fullName evidence="2">RNase III domain-containing protein</fullName>
    </recommendedName>
</protein>